<sequence length="355" mass="39180">MGVANRASKGHPARQGGEAVTARDASEKRARTRPRNWKFVAAIITALAAALAVYMLAEAGAGGAIGYALLVVLPAALTAFIAWVGSMGRNWPRRTFLLVPVWMALAAAVIGAAFLREGVVCLLMALPFWMLFGYIGIWPVYLYRRDRARVDPATFRAHGLLLLPFLALLADQQLKPPGETRVVVREIVVDAPADAVWAQLLAIPAITADEGRWNMSQDILRLPRPVAAHLQGEGPGAIRDALWQEDIRFQEIITDWEPGAALQWRFAFPDPSIHERTDRHIEPHGRHLWIDTGGYRLIAMADGRTKVRLWTRYHLATPFNAYAGWWGERILGDIQDNVLAIVAGRLAKSMAGGKP</sequence>
<keyword evidence="4" id="KW-1185">Reference proteome</keyword>
<keyword evidence="2" id="KW-0812">Transmembrane</keyword>
<name>A0A1T5CQP8_9SPHN</name>
<evidence type="ECO:0008006" key="5">
    <source>
        <dbReference type="Google" id="ProtNLM"/>
    </source>
</evidence>
<keyword evidence="2" id="KW-0472">Membrane</keyword>
<feature type="transmembrane region" description="Helical" evidence="2">
    <location>
        <begin position="96"/>
        <end position="116"/>
    </location>
</feature>
<accession>A0A1T5CQP8</accession>
<feature type="transmembrane region" description="Helical" evidence="2">
    <location>
        <begin position="37"/>
        <end position="57"/>
    </location>
</feature>
<dbReference type="EMBL" id="FUYP01000011">
    <property type="protein sequence ID" value="SKB61656.1"/>
    <property type="molecule type" value="Genomic_DNA"/>
</dbReference>
<evidence type="ECO:0000313" key="4">
    <source>
        <dbReference type="Proteomes" id="UP000190044"/>
    </source>
</evidence>
<keyword evidence="2" id="KW-1133">Transmembrane helix</keyword>
<dbReference type="AlphaFoldDB" id="A0A1T5CQP8"/>
<gene>
    <name evidence="3" type="ORF">SAMN06295937_101125</name>
</gene>
<dbReference type="SUPFAM" id="SSF55961">
    <property type="entry name" value="Bet v1-like"/>
    <property type="match status" value="1"/>
</dbReference>
<evidence type="ECO:0000256" key="1">
    <source>
        <dbReference type="SAM" id="MobiDB-lite"/>
    </source>
</evidence>
<protein>
    <recommendedName>
        <fullName evidence="5">Polyketide cyclase / dehydrase and lipid transport</fullName>
    </recommendedName>
</protein>
<reference evidence="4" key="1">
    <citation type="submission" date="2017-02" db="EMBL/GenBank/DDBJ databases">
        <authorList>
            <person name="Varghese N."/>
            <person name="Submissions S."/>
        </authorList>
    </citation>
    <scope>NUCLEOTIDE SEQUENCE [LARGE SCALE GENOMIC DNA]</scope>
    <source>
        <strain evidence="4">R11H</strain>
    </source>
</reference>
<proteinExistence type="predicted"/>
<evidence type="ECO:0000313" key="3">
    <source>
        <dbReference type="EMBL" id="SKB61656.1"/>
    </source>
</evidence>
<feature type="region of interest" description="Disordered" evidence="1">
    <location>
        <begin position="1"/>
        <end position="29"/>
    </location>
</feature>
<dbReference type="Proteomes" id="UP000190044">
    <property type="component" value="Unassembled WGS sequence"/>
</dbReference>
<feature type="transmembrane region" description="Helical" evidence="2">
    <location>
        <begin position="122"/>
        <end position="141"/>
    </location>
</feature>
<organism evidence="3 4">
    <name type="scientific">Sphingopyxis flava</name>
    <dbReference type="NCBI Taxonomy" id="1507287"/>
    <lineage>
        <taxon>Bacteria</taxon>
        <taxon>Pseudomonadati</taxon>
        <taxon>Pseudomonadota</taxon>
        <taxon>Alphaproteobacteria</taxon>
        <taxon>Sphingomonadales</taxon>
        <taxon>Sphingomonadaceae</taxon>
        <taxon>Sphingopyxis</taxon>
    </lineage>
</organism>
<evidence type="ECO:0000256" key="2">
    <source>
        <dbReference type="SAM" id="Phobius"/>
    </source>
</evidence>
<feature type="transmembrane region" description="Helical" evidence="2">
    <location>
        <begin position="63"/>
        <end position="84"/>
    </location>
</feature>